<keyword evidence="4" id="KW-1185">Reference proteome</keyword>
<name>A0A150F9J3_9BACI</name>
<dbReference type="Proteomes" id="UP000075430">
    <property type="component" value="Unassembled WGS sequence"/>
</dbReference>
<dbReference type="SUPFAM" id="SSF47413">
    <property type="entry name" value="lambda repressor-like DNA-binding domains"/>
    <property type="match status" value="1"/>
</dbReference>
<dbReference type="GeneID" id="75095625"/>
<gene>
    <name evidence="3" type="ORF">AXI58_12595</name>
</gene>
<sequence length="132" mass="15515">MGNMKMGEAIRRIRKEKKKTLDEVAEAVGITHSYLSRIERNLQQPSIQVIEKIADYLGVHKSYLFFDEESLEKYSEPEKQLLSQKSITIDDLKKLNIVHDNGSKITEEELQMVINYLKELRELKERHLKDLN</sequence>
<feature type="domain" description="HTH cro/C1-type" evidence="2">
    <location>
        <begin position="10"/>
        <end position="64"/>
    </location>
</feature>
<dbReference type="GO" id="GO:0003677">
    <property type="term" value="F:DNA binding"/>
    <property type="evidence" value="ECO:0007669"/>
    <property type="project" value="UniProtKB-KW"/>
</dbReference>
<reference evidence="4" key="1">
    <citation type="submission" date="2016-02" db="EMBL/GenBank/DDBJ databases">
        <authorList>
            <person name="Dunlap C."/>
        </authorList>
    </citation>
    <scope>NUCLEOTIDE SEQUENCE [LARGE SCALE GENOMIC DNA]</scope>
    <source>
        <strain evidence="4">NRRL B-41092</strain>
    </source>
</reference>
<dbReference type="RefSeq" id="WP_014305167.1">
    <property type="nucleotide sequence ID" value="NZ_JARLZY010000005.1"/>
</dbReference>
<dbReference type="CDD" id="cd00093">
    <property type="entry name" value="HTH_XRE"/>
    <property type="match status" value="1"/>
</dbReference>
<dbReference type="STRING" id="1793963.AXI58_12595"/>
<evidence type="ECO:0000256" key="1">
    <source>
        <dbReference type="ARBA" id="ARBA00023125"/>
    </source>
</evidence>
<dbReference type="EMBL" id="LSBA01000006">
    <property type="protein sequence ID" value="KXZ21775.1"/>
    <property type="molecule type" value="Genomic_DNA"/>
</dbReference>
<dbReference type="GO" id="GO:0005829">
    <property type="term" value="C:cytosol"/>
    <property type="evidence" value="ECO:0007669"/>
    <property type="project" value="TreeGrafter"/>
</dbReference>
<dbReference type="PROSITE" id="PS50943">
    <property type="entry name" value="HTH_CROC1"/>
    <property type="match status" value="1"/>
</dbReference>
<keyword evidence="1" id="KW-0238">DNA-binding</keyword>
<dbReference type="InterPro" id="IPR001387">
    <property type="entry name" value="Cro/C1-type_HTH"/>
</dbReference>
<evidence type="ECO:0000259" key="2">
    <source>
        <dbReference type="PROSITE" id="PS50943"/>
    </source>
</evidence>
<proteinExistence type="predicted"/>
<protein>
    <submittedName>
        <fullName evidence="3">Transcriptional regulator</fullName>
    </submittedName>
</protein>
<comment type="caution">
    <text evidence="3">The sequence shown here is derived from an EMBL/GenBank/DDBJ whole genome shotgun (WGS) entry which is preliminary data.</text>
</comment>
<dbReference type="Pfam" id="PF01381">
    <property type="entry name" value="HTH_3"/>
    <property type="match status" value="1"/>
</dbReference>
<dbReference type="PANTHER" id="PTHR46797:SF1">
    <property type="entry name" value="METHYLPHOSPHONATE SYNTHASE"/>
    <property type="match status" value="1"/>
</dbReference>
<dbReference type="AlphaFoldDB" id="A0A150F9J3"/>
<organism evidence="3 4">
    <name type="scientific">Bacillus nakamurai</name>
    <dbReference type="NCBI Taxonomy" id="1793963"/>
    <lineage>
        <taxon>Bacteria</taxon>
        <taxon>Bacillati</taxon>
        <taxon>Bacillota</taxon>
        <taxon>Bacilli</taxon>
        <taxon>Bacillales</taxon>
        <taxon>Bacillaceae</taxon>
        <taxon>Bacillus</taxon>
    </lineage>
</organism>
<dbReference type="InterPro" id="IPR050807">
    <property type="entry name" value="TransReg_Diox_bact_type"/>
</dbReference>
<dbReference type="PANTHER" id="PTHR46797">
    <property type="entry name" value="HTH-TYPE TRANSCRIPTIONAL REGULATOR"/>
    <property type="match status" value="1"/>
</dbReference>
<dbReference type="GO" id="GO:0003700">
    <property type="term" value="F:DNA-binding transcription factor activity"/>
    <property type="evidence" value="ECO:0007669"/>
    <property type="project" value="TreeGrafter"/>
</dbReference>
<dbReference type="SMART" id="SM00530">
    <property type="entry name" value="HTH_XRE"/>
    <property type="match status" value="1"/>
</dbReference>
<dbReference type="InterPro" id="IPR010982">
    <property type="entry name" value="Lambda_DNA-bd_dom_sf"/>
</dbReference>
<dbReference type="Gene3D" id="1.10.260.40">
    <property type="entry name" value="lambda repressor-like DNA-binding domains"/>
    <property type="match status" value="1"/>
</dbReference>
<evidence type="ECO:0000313" key="3">
    <source>
        <dbReference type="EMBL" id="KXZ21775.1"/>
    </source>
</evidence>
<dbReference type="OrthoDB" id="2908390at2"/>
<accession>A0A150F9J3</accession>
<evidence type="ECO:0000313" key="4">
    <source>
        <dbReference type="Proteomes" id="UP000075430"/>
    </source>
</evidence>